<gene>
    <name evidence="5" type="ORF">J2Z31_005583</name>
</gene>
<name>A0ABS4RB43_9HYPH</name>
<feature type="domain" description="Tryptophan synthase beta chain-like PALP" evidence="4">
    <location>
        <begin position="29"/>
        <end position="319"/>
    </location>
</feature>
<dbReference type="Pfam" id="PF00291">
    <property type="entry name" value="PALP"/>
    <property type="match status" value="1"/>
</dbReference>
<sequence>MRDDLKLESNAMLDFTMIAKAAQILEGVTRVTPLLESELLNRRLGFRLLVKAECLQRTGSFKIRGAYVKIASLSDKERAAGVVAFSSGNHAQGVAAAAAELGVSSTIIMPDDAPAVKLRNTAQYGARVVTYDRVTGDRAKIARDVAEETGATLVPPYDDYVLMSGQGTIGLEVADQLAQLNTSADALVCPVGGGGLMAGIATAMAERAPQTRIYTAEPENFDDTKRSLLAGERIGNQPGHNSICDSIVTQIPGEKTFPINKKLVAGGFSVSEADVISAMQTLADHMKIVAEPGGAAAVAAVLRHGEKWKGKTVVAVVSGGNVDLDTWRGYLNTHGLGSPSGPSSDLK</sequence>
<keyword evidence="6" id="KW-1185">Reference proteome</keyword>
<dbReference type="InterPro" id="IPR000634">
    <property type="entry name" value="Ser/Thr_deHydtase_PyrdxlP-BS"/>
</dbReference>
<protein>
    <submittedName>
        <fullName evidence="5">Threonine dehydratase</fullName>
        <ecNumber evidence="5">4.3.1.19</ecNumber>
    </submittedName>
</protein>
<dbReference type="InterPro" id="IPR001926">
    <property type="entry name" value="TrpB-like_PALP"/>
</dbReference>
<dbReference type="CDD" id="cd01562">
    <property type="entry name" value="Thr-dehyd"/>
    <property type="match status" value="1"/>
</dbReference>
<dbReference type="EMBL" id="JAGILA010000010">
    <property type="protein sequence ID" value="MBP2239042.1"/>
    <property type="molecule type" value="Genomic_DNA"/>
</dbReference>
<dbReference type="EC" id="4.3.1.19" evidence="5"/>
<organism evidence="5 6">
    <name type="scientific">Sinorhizobium kostiense</name>
    <dbReference type="NCBI Taxonomy" id="76747"/>
    <lineage>
        <taxon>Bacteria</taxon>
        <taxon>Pseudomonadati</taxon>
        <taxon>Pseudomonadota</taxon>
        <taxon>Alphaproteobacteria</taxon>
        <taxon>Hyphomicrobiales</taxon>
        <taxon>Rhizobiaceae</taxon>
        <taxon>Sinorhizobium/Ensifer group</taxon>
        <taxon>Sinorhizobium</taxon>
    </lineage>
</organism>
<reference evidence="5 6" key="1">
    <citation type="submission" date="2021-03" db="EMBL/GenBank/DDBJ databases">
        <title>Genomic Encyclopedia of Type Strains, Phase IV (KMG-IV): sequencing the most valuable type-strain genomes for metagenomic binning, comparative biology and taxonomic classification.</title>
        <authorList>
            <person name="Goeker M."/>
        </authorList>
    </citation>
    <scope>NUCLEOTIDE SEQUENCE [LARGE SCALE GENOMIC DNA]</scope>
    <source>
        <strain evidence="5 6">DSM 13372</strain>
    </source>
</reference>
<dbReference type="Gene3D" id="3.40.50.1100">
    <property type="match status" value="2"/>
</dbReference>
<dbReference type="InterPro" id="IPR050147">
    <property type="entry name" value="Ser/Thr_Dehydratase"/>
</dbReference>
<evidence type="ECO:0000256" key="3">
    <source>
        <dbReference type="ARBA" id="ARBA00023239"/>
    </source>
</evidence>
<proteinExistence type="predicted"/>
<dbReference type="SUPFAM" id="SSF53686">
    <property type="entry name" value="Tryptophan synthase beta subunit-like PLP-dependent enzymes"/>
    <property type="match status" value="1"/>
</dbReference>
<dbReference type="InterPro" id="IPR036052">
    <property type="entry name" value="TrpB-like_PALP_sf"/>
</dbReference>
<comment type="caution">
    <text evidence="5">The sequence shown here is derived from an EMBL/GenBank/DDBJ whole genome shotgun (WGS) entry which is preliminary data.</text>
</comment>
<keyword evidence="3 5" id="KW-0456">Lyase</keyword>
<dbReference type="PANTHER" id="PTHR48078">
    <property type="entry name" value="THREONINE DEHYDRATASE, MITOCHONDRIAL-RELATED"/>
    <property type="match status" value="1"/>
</dbReference>
<dbReference type="PANTHER" id="PTHR48078:SF6">
    <property type="entry name" value="L-THREONINE DEHYDRATASE CATABOLIC TDCB"/>
    <property type="match status" value="1"/>
</dbReference>
<accession>A0ABS4RB43</accession>
<comment type="cofactor">
    <cofactor evidence="1">
        <name>pyridoxal 5'-phosphate</name>
        <dbReference type="ChEBI" id="CHEBI:597326"/>
    </cofactor>
</comment>
<evidence type="ECO:0000313" key="6">
    <source>
        <dbReference type="Proteomes" id="UP000730739"/>
    </source>
</evidence>
<evidence type="ECO:0000256" key="2">
    <source>
        <dbReference type="ARBA" id="ARBA00022898"/>
    </source>
</evidence>
<dbReference type="PROSITE" id="PS00165">
    <property type="entry name" value="DEHYDRATASE_SER_THR"/>
    <property type="match status" value="1"/>
</dbReference>
<dbReference type="Proteomes" id="UP000730739">
    <property type="component" value="Unassembled WGS sequence"/>
</dbReference>
<evidence type="ECO:0000256" key="1">
    <source>
        <dbReference type="ARBA" id="ARBA00001933"/>
    </source>
</evidence>
<evidence type="ECO:0000313" key="5">
    <source>
        <dbReference type="EMBL" id="MBP2239042.1"/>
    </source>
</evidence>
<evidence type="ECO:0000259" key="4">
    <source>
        <dbReference type="Pfam" id="PF00291"/>
    </source>
</evidence>
<keyword evidence="2" id="KW-0663">Pyridoxal phosphate</keyword>
<dbReference type="GO" id="GO:0004794">
    <property type="term" value="F:threonine deaminase activity"/>
    <property type="evidence" value="ECO:0007669"/>
    <property type="project" value="UniProtKB-EC"/>
</dbReference>